<accession>A0ABW6VB60</accession>
<evidence type="ECO:0000256" key="5">
    <source>
        <dbReference type="ARBA" id="ARBA00023118"/>
    </source>
</evidence>
<evidence type="ECO:0000256" key="2">
    <source>
        <dbReference type="ARBA" id="ARBA00022801"/>
    </source>
</evidence>
<dbReference type="Proteomes" id="UP001602119">
    <property type="component" value="Unassembled WGS sequence"/>
</dbReference>
<comment type="caution">
    <text evidence="7">The sequence shown here is derived from an EMBL/GenBank/DDBJ whole genome shotgun (WGS) entry which is preliminary data.</text>
</comment>
<keyword evidence="4" id="KW-0067">ATP-binding</keyword>
<proteinExistence type="predicted"/>
<evidence type="ECO:0000313" key="8">
    <source>
        <dbReference type="Proteomes" id="UP001602119"/>
    </source>
</evidence>
<keyword evidence="8" id="KW-1185">Reference proteome</keyword>
<evidence type="ECO:0000313" key="7">
    <source>
        <dbReference type="EMBL" id="MFF4776561.1"/>
    </source>
</evidence>
<reference evidence="7 8" key="1">
    <citation type="submission" date="2024-10" db="EMBL/GenBank/DDBJ databases">
        <title>The Natural Products Discovery Center: Release of the First 8490 Sequenced Strains for Exploring Actinobacteria Biosynthetic Diversity.</title>
        <authorList>
            <person name="Kalkreuter E."/>
            <person name="Kautsar S.A."/>
            <person name="Yang D."/>
            <person name="Bader C.D."/>
            <person name="Teijaro C.N."/>
            <person name="Fluegel L."/>
            <person name="Davis C.M."/>
            <person name="Simpson J.R."/>
            <person name="Lauterbach L."/>
            <person name="Steele A.D."/>
            <person name="Gui C."/>
            <person name="Meng S."/>
            <person name="Li G."/>
            <person name="Viehrig K."/>
            <person name="Ye F."/>
            <person name="Su P."/>
            <person name="Kiefer A.F."/>
            <person name="Nichols A."/>
            <person name="Cepeda A.J."/>
            <person name="Yan W."/>
            <person name="Fan B."/>
            <person name="Jiang Y."/>
            <person name="Adhikari A."/>
            <person name="Zheng C.-J."/>
            <person name="Schuster L."/>
            <person name="Cowan T.M."/>
            <person name="Smanski M.J."/>
            <person name="Chevrette M.G."/>
            <person name="De Carvalho L.P.S."/>
            <person name="Shen B."/>
        </authorList>
    </citation>
    <scope>NUCLEOTIDE SEQUENCE [LARGE SCALE GENOMIC DNA]</scope>
    <source>
        <strain evidence="7 8">NPDC001281</strain>
    </source>
</reference>
<dbReference type="InterPro" id="IPR054712">
    <property type="entry name" value="Cas3-like_dom"/>
</dbReference>
<protein>
    <recommendedName>
        <fullName evidence="6">CRISPR-associated nuclease/helicase Cas3 domain-containing protein</fullName>
    </recommendedName>
</protein>
<gene>
    <name evidence="7" type="ORF">ACFY05_27230</name>
</gene>
<evidence type="ECO:0000256" key="4">
    <source>
        <dbReference type="ARBA" id="ARBA00022840"/>
    </source>
</evidence>
<organism evidence="7 8">
    <name type="scientific">Microtetraspora fusca</name>
    <dbReference type="NCBI Taxonomy" id="1997"/>
    <lineage>
        <taxon>Bacteria</taxon>
        <taxon>Bacillati</taxon>
        <taxon>Actinomycetota</taxon>
        <taxon>Actinomycetes</taxon>
        <taxon>Streptosporangiales</taxon>
        <taxon>Streptosporangiaceae</taxon>
        <taxon>Microtetraspora</taxon>
    </lineage>
</organism>
<keyword evidence="5" id="KW-0051">Antiviral defense</keyword>
<keyword evidence="2" id="KW-0378">Hydrolase</keyword>
<dbReference type="EMBL" id="JBIAXI010000018">
    <property type="protein sequence ID" value="MFF4776561.1"/>
    <property type="molecule type" value="Genomic_DNA"/>
</dbReference>
<dbReference type="Pfam" id="PF22590">
    <property type="entry name" value="Cas3-like_C_2"/>
    <property type="match status" value="1"/>
</dbReference>
<evidence type="ECO:0000259" key="6">
    <source>
        <dbReference type="Pfam" id="PF22590"/>
    </source>
</evidence>
<sequence length="81" mass="9023">MLETLAVVLQAAILVATQVIEQSLDLDFDTVAERFIWLVLCCHLRLFSRGRRTSTLDGLRNLQGRLGGREVRGVDDLGLVV</sequence>
<evidence type="ECO:0000256" key="3">
    <source>
        <dbReference type="ARBA" id="ARBA00022806"/>
    </source>
</evidence>
<keyword evidence="1" id="KW-0547">Nucleotide-binding</keyword>
<evidence type="ECO:0000256" key="1">
    <source>
        <dbReference type="ARBA" id="ARBA00022741"/>
    </source>
</evidence>
<name>A0ABW6VB60_MICFU</name>
<feature type="domain" description="CRISPR-associated nuclease/helicase Cas3" evidence="6">
    <location>
        <begin position="10"/>
        <end position="34"/>
    </location>
</feature>
<keyword evidence="3" id="KW-0347">Helicase</keyword>
<dbReference type="RefSeq" id="WP_387344946.1">
    <property type="nucleotide sequence ID" value="NZ_JBIAXI010000018.1"/>
</dbReference>